<evidence type="ECO:0000313" key="1">
    <source>
        <dbReference type="EMBL" id="KAI3705537.1"/>
    </source>
</evidence>
<name>A0ACB9A6R4_9ASTR</name>
<protein>
    <submittedName>
        <fullName evidence="1">Uncharacterized protein</fullName>
    </submittedName>
</protein>
<sequence length="115" mass="13167">MDDREVIFHRSFDLGFWNMKLSSSLENVIMKGNHSDLALRPYLLNSIGENGASRSREVEEEGRRPEGTDASVKERHLEAMGICYWWRLTGDVGRKEPFQSTDALVTGPEIRVTIR</sequence>
<proteinExistence type="predicted"/>
<organism evidence="1 2">
    <name type="scientific">Smallanthus sonchifolius</name>
    <dbReference type="NCBI Taxonomy" id="185202"/>
    <lineage>
        <taxon>Eukaryota</taxon>
        <taxon>Viridiplantae</taxon>
        <taxon>Streptophyta</taxon>
        <taxon>Embryophyta</taxon>
        <taxon>Tracheophyta</taxon>
        <taxon>Spermatophyta</taxon>
        <taxon>Magnoliopsida</taxon>
        <taxon>eudicotyledons</taxon>
        <taxon>Gunneridae</taxon>
        <taxon>Pentapetalae</taxon>
        <taxon>asterids</taxon>
        <taxon>campanulids</taxon>
        <taxon>Asterales</taxon>
        <taxon>Asteraceae</taxon>
        <taxon>Asteroideae</taxon>
        <taxon>Heliantheae alliance</taxon>
        <taxon>Millerieae</taxon>
        <taxon>Smallanthus</taxon>
    </lineage>
</organism>
<evidence type="ECO:0000313" key="2">
    <source>
        <dbReference type="Proteomes" id="UP001056120"/>
    </source>
</evidence>
<comment type="caution">
    <text evidence="1">The sequence shown here is derived from an EMBL/GenBank/DDBJ whole genome shotgun (WGS) entry which is preliminary data.</text>
</comment>
<reference evidence="2" key="1">
    <citation type="journal article" date="2022" name="Mol. Ecol. Resour.">
        <title>The genomes of chicory, endive, great burdock and yacon provide insights into Asteraceae palaeo-polyploidization history and plant inulin production.</title>
        <authorList>
            <person name="Fan W."/>
            <person name="Wang S."/>
            <person name="Wang H."/>
            <person name="Wang A."/>
            <person name="Jiang F."/>
            <person name="Liu H."/>
            <person name="Zhao H."/>
            <person name="Xu D."/>
            <person name="Zhang Y."/>
        </authorList>
    </citation>
    <scope>NUCLEOTIDE SEQUENCE [LARGE SCALE GENOMIC DNA]</scope>
    <source>
        <strain evidence="2">cv. Yunnan</strain>
    </source>
</reference>
<accession>A0ACB9A6R4</accession>
<keyword evidence="2" id="KW-1185">Reference proteome</keyword>
<dbReference type="EMBL" id="CM042042">
    <property type="protein sequence ID" value="KAI3705537.1"/>
    <property type="molecule type" value="Genomic_DNA"/>
</dbReference>
<reference evidence="1 2" key="2">
    <citation type="journal article" date="2022" name="Mol. Ecol. Resour.">
        <title>The genomes of chicory, endive, great burdock and yacon provide insights into Asteraceae paleo-polyploidization history and plant inulin production.</title>
        <authorList>
            <person name="Fan W."/>
            <person name="Wang S."/>
            <person name="Wang H."/>
            <person name="Wang A."/>
            <person name="Jiang F."/>
            <person name="Liu H."/>
            <person name="Zhao H."/>
            <person name="Xu D."/>
            <person name="Zhang Y."/>
        </authorList>
    </citation>
    <scope>NUCLEOTIDE SEQUENCE [LARGE SCALE GENOMIC DNA]</scope>
    <source>
        <strain evidence="2">cv. Yunnan</strain>
        <tissue evidence="1">Leaves</tissue>
    </source>
</reference>
<dbReference type="Proteomes" id="UP001056120">
    <property type="component" value="Linkage Group LG25"/>
</dbReference>
<gene>
    <name evidence="1" type="ORF">L1987_75776</name>
</gene>